<sequence length="410" mass="44071">MAGSATKAFDYEVRDKNGNVVKGQMEGPSEAAVAQRLMANGGHPIQITEVKTGGLNADIKIPGLTDKVGLKDIAIMSRQMATMINAGLSLIRALTILADQTENKTLQGILNTVRADVETGNSFSGALAKHPKVFPPLMINMVKAGETGGFLDQTLESIAKNFEDEVKLKGKIKSAMAYPLVVLVVAILASTGMLLFIVPVFASMFEGLGSQLPAITQMMVNMSNFLKVAIGPIIVVLIILWVWWGRIKHKKEVREKVDPIKLKVPVFGKLNQKIAVARFTRNLGAMLRAGVPILQALEIVGETSGNMVIEHAAQDIAESVRKGKSLSGPLSEHSVFPPMVVQMMAVGEDTGALDDMLEKIADFYDAEVEATTEQLTSLIEPIMIVVIGGIVGGMVIALYMPIFSIYDAVS</sequence>
<evidence type="ECO:0000256" key="6">
    <source>
        <dbReference type="ARBA" id="ARBA00022692"/>
    </source>
</evidence>
<keyword evidence="5" id="KW-0997">Cell inner membrane</keyword>
<dbReference type="Proteomes" id="UP000316181">
    <property type="component" value="Unassembled WGS sequence"/>
</dbReference>
<evidence type="ECO:0000256" key="5">
    <source>
        <dbReference type="ARBA" id="ARBA00022519"/>
    </source>
</evidence>
<keyword evidence="4" id="KW-1003">Cell membrane</keyword>
<name>A0A542SMX8_9MICO</name>
<reference evidence="12 13" key="1">
    <citation type="submission" date="2019-06" db="EMBL/GenBank/DDBJ databases">
        <title>Sequencing the genomes of 1000 actinobacteria strains.</title>
        <authorList>
            <person name="Klenk H.-P."/>
        </authorList>
    </citation>
    <scope>NUCLEOTIDE SEQUENCE [LARGE SCALE GENOMIC DNA]</scope>
    <source>
        <strain evidence="12 13">DSM 10596</strain>
    </source>
</reference>
<evidence type="ECO:0000256" key="7">
    <source>
        <dbReference type="ARBA" id="ARBA00022989"/>
    </source>
</evidence>
<evidence type="ECO:0000256" key="8">
    <source>
        <dbReference type="ARBA" id="ARBA00023136"/>
    </source>
</evidence>
<keyword evidence="7 10" id="KW-1133">Transmembrane helix</keyword>
<dbReference type="GO" id="GO:0005886">
    <property type="term" value="C:plasma membrane"/>
    <property type="evidence" value="ECO:0007669"/>
    <property type="project" value="UniProtKB-SubCell"/>
</dbReference>
<dbReference type="AlphaFoldDB" id="A0A542SMX8"/>
<keyword evidence="6 9" id="KW-0812">Transmembrane</keyword>
<protein>
    <submittedName>
        <fullName evidence="12">Type IV pilus assembly protein PilC</fullName>
    </submittedName>
</protein>
<dbReference type="InterPro" id="IPR018076">
    <property type="entry name" value="T2SS_GspF_dom"/>
</dbReference>
<dbReference type="PANTHER" id="PTHR30012">
    <property type="entry name" value="GENERAL SECRETION PATHWAY PROTEIN"/>
    <property type="match status" value="1"/>
</dbReference>
<evidence type="ECO:0000256" key="3">
    <source>
        <dbReference type="ARBA" id="ARBA00022448"/>
    </source>
</evidence>
<evidence type="ECO:0000256" key="10">
    <source>
        <dbReference type="SAM" id="Phobius"/>
    </source>
</evidence>
<evidence type="ECO:0000256" key="2">
    <source>
        <dbReference type="ARBA" id="ARBA00005745"/>
    </source>
</evidence>
<feature type="transmembrane region" description="Helical" evidence="10">
    <location>
        <begin position="177"/>
        <end position="205"/>
    </location>
</feature>
<evidence type="ECO:0000313" key="13">
    <source>
        <dbReference type="Proteomes" id="UP000316181"/>
    </source>
</evidence>
<dbReference type="InterPro" id="IPR001992">
    <property type="entry name" value="T2SS_GspF/T4SS_PilC_CS"/>
</dbReference>
<keyword evidence="8 10" id="KW-0472">Membrane</keyword>
<keyword evidence="3 9" id="KW-0813">Transport</keyword>
<dbReference type="OrthoDB" id="9805682at2"/>
<evidence type="ECO:0000313" key="12">
    <source>
        <dbReference type="EMBL" id="TQK75597.1"/>
    </source>
</evidence>
<organism evidence="12 13">
    <name type="scientific">Rarobacter incanus</name>
    <dbReference type="NCBI Taxonomy" id="153494"/>
    <lineage>
        <taxon>Bacteria</taxon>
        <taxon>Bacillati</taxon>
        <taxon>Actinomycetota</taxon>
        <taxon>Actinomycetes</taxon>
        <taxon>Micrococcales</taxon>
        <taxon>Rarobacteraceae</taxon>
        <taxon>Rarobacter</taxon>
    </lineage>
</organism>
<keyword evidence="13" id="KW-1185">Reference proteome</keyword>
<evidence type="ECO:0000256" key="9">
    <source>
        <dbReference type="RuleBase" id="RU003923"/>
    </source>
</evidence>
<dbReference type="InterPro" id="IPR003004">
    <property type="entry name" value="GspF/PilC"/>
</dbReference>
<evidence type="ECO:0000256" key="4">
    <source>
        <dbReference type="ARBA" id="ARBA00022475"/>
    </source>
</evidence>
<evidence type="ECO:0000256" key="1">
    <source>
        <dbReference type="ARBA" id="ARBA00004429"/>
    </source>
</evidence>
<dbReference type="PROSITE" id="PS00874">
    <property type="entry name" value="T2SP_F"/>
    <property type="match status" value="1"/>
</dbReference>
<dbReference type="EMBL" id="VFNV01000001">
    <property type="protein sequence ID" value="TQK75597.1"/>
    <property type="molecule type" value="Genomic_DNA"/>
</dbReference>
<feature type="transmembrane region" description="Helical" evidence="10">
    <location>
        <begin position="382"/>
        <end position="406"/>
    </location>
</feature>
<accession>A0A542SMX8</accession>
<dbReference type="Pfam" id="PF00482">
    <property type="entry name" value="T2SSF"/>
    <property type="match status" value="2"/>
</dbReference>
<comment type="caution">
    <text evidence="12">The sequence shown here is derived from an EMBL/GenBank/DDBJ whole genome shotgun (WGS) entry which is preliminary data.</text>
</comment>
<dbReference type="Gene3D" id="1.20.81.30">
    <property type="entry name" value="Type II secretion system (T2SS), domain F"/>
    <property type="match status" value="2"/>
</dbReference>
<evidence type="ECO:0000259" key="11">
    <source>
        <dbReference type="Pfam" id="PF00482"/>
    </source>
</evidence>
<dbReference type="RefSeq" id="WP_142110984.1">
    <property type="nucleotide sequence ID" value="NZ_BAAATB010000003.1"/>
</dbReference>
<proteinExistence type="inferred from homology"/>
<dbReference type="FunFam" id="1.20.81.30:FF:000001">
    <property type="entry name" value="Type II secretion system protein F"/>
    <property type="match status" value="2"/>
</dbReference>
<dbReference type="GO" id="GO:0009306">
    <property type="term" value="P:protein secretion"/>
    <property type="evidence" value="ECO:0007669"/>
    <property type="project" value="InterPro"/>
</dbReference>
<feature type="domain" description="Type II secretion system protein GspF" evidence="11">
    <location>
        <begin position="279"/>
        <end position="401"/>
    </location>
</feature>
<feature type="transmembrane region" description="Helical" evidence="10">
    <location>
        <begin position="225"/>
        <end position="244"/>
    </location>
</feature>
<dbReference type="InterPro" id="IPR042094">
    <property type="entry name" value="T2SS_GspF_sf"/>
</dbReference>
<comment type="similarity">
    <text evidence="2 9">Belongs to the GSP F family.</text>
</comment>
<comment type="subcellular location">
    <subcellularLocation>
        <location evidence="1">Cell inner membrane</location>
        <topology evidence="1">Multi-pass membrane protein</topology>
    </subcellularLocation>
    <subcellularLocation>
        <location evidence="9">Cell membrane</location>
        <topology evidence="9">Multi-pass membrane protein</topology>
    </subcellularLocation>
</comment>
<dbReference type="PRINTS" id="PR00812">
    <property type="entry name" value="BCTERIALGSPF"/>
</dbReference>
<dbReference type="PANTHER" id="PTHR30012:SF0">
    <property type="entry name" value="TYPE II SECRETION SYSTEM PROTEIN F-RELATED"/>
    <property type="match status" value="1"/>
</dbReference>
<gene>
    <name evidence="12" type="ORF">FB389_0227</name>
</gene>
<feature type="domain" description="Type II secretion system protein GspF" evidence="11">
    <location>
        <begin position="77"/>
        <end position="199"/>
    </location>
</feature>